<feature type="domain" description="Predicted pPIWI-associating nuclease group 2" evidence="1">
    <location>
        <begin position="107"/>
        <end position="208"/>
    </location>
</feature>
<reference evidence="2" key="1">
    <citation type="submission" date="2012-11" db="EMBL/GenBank/DDBJ databases">
        <title>Dependencies among metagenomic species, viruses, plasmids and units of genetic variation.</title>
        <authorList>
            <person name="Nielsen H.B."/>
            <person name="Almeida M."/>
            <person name="Juncker A.S."/>
            <person name="Rasmussen S."/>
            <person name="Li J."/>
            <person name="Sunagawa S."/>
            <person name="Plichta D."/>
            <person name="Gautier L."/>
            <person name="Le Chatelier E."/>
            <person name="Peletier E."/>
            <person name="Bonde I."/>
            <person name="Nielsen T."/>
            <person name="Manichanh C."/>
            <person name="Arumugam M."/>
            <person name="Batto J."/>
            <person name="Santos M.B.Q.D."/>
            <person name="Blom N."/>
            <person name="Borruel N."/>
            <person name="Burgdorf K.S."/>
            <person name="Boumezbeur F."/>
            <person name="Casellas F."/>
            <person name="Dore J."/>
            <person name="Guarner F."/>
            <person name="Hansen T."/>
            <person name="Hildebrand F."/>
            <person name="Kaas R.S."/>
            <person name="Kennedy S."/>
            <person name="Kristiansen K."/>
            <person name="Kultima J.R."/>
            <person name="Leonard P."/>
            <person name="Levenez F."/>
            <person name="Lund O."/>
            <person name="Moumen B."/>
            <person name="Le Paslier D."/>
            <person name="Pons N."/>
            <person name="Pedersen O."/>
            <person name="Prifti E."/>
            <person name="Qin J."/>
            <person name="Raes J."/>
            <person name="Tap J."/>
            <person name="Tims S."/>
            <person name="Ussery D.W."/>
            <person name="Yamada T."/>
            <person name="MetaHit consortium"/>
            <person name="Renault P."/>
            <person name="Sicheritz-Ponten T."/>
            <person name="Bork P."/>
            <person name="Wang J."/>
            <person name="Brunak S."/>
            <person name="Ehrlich S.D."/>
        </authorList>
    </citation>
    <scope>NUCLEOTIDE SEQUENCE [LARGE SCALE GENOMIC DNA]</scope>
</reference>
<accession>R6J8V6</accession>
<comment type="caution">
    <text evidence="2">The sequence shown here is derived from an EMBL/GenBank/DDBJ whole genome shotgun (WGS) entry which is preliminary data.</text>
</comment>
<evidence type="ECO:0000313" key="2">
    <source>
        <dbReference type="EMBL" id="CDB46722.1"/>
    </source>
</evidence>
<proteinExistence type="predicted"/>
<dbReference type="Pfam" id="PF18166">
    <property type="entry name" value="pP_pnuc_2"/>
    <property type="match status" value="1"/>
</dbReference>
<dbReference type="InterPro" id="IPR041584">
    <property type="entry name" value="Put_pPIWI_pnuc_2"/>
</dbReference>
<dbReference type="EMBL" id="CBDS010000099">
    <property type="protein sequence ID" value="CDB46722.1"/>
    <property type="molecule type" value="Genomic_DNA"/>
</dbReference>
<sequence length="209" mass="24014">MKLEQKYLDICYRNAMIMQYTDQLKREGFKILPLQSNNDIAIDLFAKKGDEKRLYEFKYHKTHNDIKSKKSAIIEKKKYAEVIGAKFLVVYLTPLKEKTIEFEDLESKILGYIVEEDFPEELDSLSTHTSIKSIYIDSINSISISETSINISGDATISVSLQYGSKSDLQNGDGDESSESFPMTFDADLDCNLNIIKCQYEIDTDDFYK</sequence>
<name>R6J8V6_9FIRM</name>
<dbReference type="RefSeq" id="WP_021718635.1">
    <property type="nucleotide sequence ID" value="NZ_FR885245.1"/>
</dbReference>
<evidence type="ECO:0000259" key="1">
    <source>
        <dbReference type="Pfam" id="PF18166"/>
    </source>
</evidence>
<organism evidence="2">
    <name type="scientific">Phascolarctobacterium faecium</name>
    <dbReference type="NCBI Taxonomy" id="33025"/>
    <lineage>
        <taxon>Bacteria</taxon>
        <taxon>Bacillati</taxon>
        <taxon>Bacillota</taxon>
        <taxon>Negativicutes</taxon>
        <taxon>Acidaminococcales</taxon>
        <taxon>Acidaminococcaceae</taxon>
        <taxon>Phascolarctobacterium</taxon>
    </lineage>
</organism>
<protein>
    <recommendedName>
        <fullName evidence="1">Predicted pPIWI-associating nuclease group 2 domain-containing protein</fullName>
    </recommendedName>
</protein>
<dbReference type="HOGENOM" id="CLU_1314453_0_0_9"/>
<gene>
    <name evidence="2" type="ORF">BN533_01735</name>
</gene>
<dbReference type="AlphaFoldDB" id="R6J8V6"/>
<dbReference type="STRING" id="1262914.BN533_01735"/>